<dbReference type="Pfam" id="PF11927">
    <property type="entry name" value="HODM_asu-like"/>
    <property type="match status" value="1"/>
</dbReference>
<dbReference type="InterPro" id="IPR021848">
    <property type="entry name" value="HODM_asu-like"/>
</dbReference>
<dbReference type="VEuPathDB" id="FungiDB:PAAG_04129"/>
<dbReference type="HOGENOM" id="CLU_148167_0_0_1"/>
<dbReference type="RefSeq" id="XP_002793857.1">
    <property type="nucleotide sequence ID" value="XM_002793811.1"/>
</dbReference>
<keyword evidence="2" id="KW-1185">Reference proteome</keyword>
<dbReference type="GeneID" id="9097316"/>
<sequence length="108" mass="12517">MPPGDPHEVLRLSQSRLLSLSNRYMRVDRQTLQRLSLFSAIVFNFKALFIPMSELRDEPGVPKLLAKILKEHVVLPELEKWSEEQDEKGLMEKGWEVHTLGESSRFKG</sequence>
<protein>
    <submittedName>
        <fullName evidence="1">Uncharacterized protein</fullName>
    </submittedName>
</protein>
<evidence type="ECO:0000313" key="2">
    <source>
        <dbReference type="Proteomes" id="UP000002059"/>
    </source>
</evidence>
<accession>C1H035</accession>
<dbReference type="EMBL" id="KN294001">
    <property type="protein sequence ID" value="EEH33076.1"/>
    <property type="molecule type" value="Genomic_DNA"/>
</dbReference>
<evidence type="ECO:0000313" key="1">
    <source>
        <dbReference type="EMBL" id="EEH33076.1"/>
    </source>
</evidence>
<proteinExistence type="predicted"/>
<reference evidence="1 2" key="1">
    <citation type="journal article" date="2011" name="PLoS Genet.">
        <title>Comparative genomic analysis of human fungal pathogens causing paracoccidioidomycosis.</title>
        <authorList>
            <person name="Desjardins C.A."/>
            <person name="Champion M.D."/>
            <person name="Holder J.W."/>
            <person name="Muszewska A."/>
            <person name="Goldberg J."/>
            <person name="Bailao A.M."/>
            <person name="Brigido M.M."/>
            <person name="Ferreira M.E."/>
            <person name="Garcia A.M."/>
            <person name="Grynberg M."/>
            <person name="Gujja S."/>
            <person name="Heiman D.I."/>
            <person name="Henn M.R."/>
            <person name="Kodira C.D."/>
            <person name="Leon-Narvaez H."/>
            <person name="Longo L.V."/>
            <person name="Ma L.J."/>
            <person name="Malavazi I."/>
            <person name="Matsuo A.L."/>
            <person name="Morais F.V."/>
            <person name="Pereira M."/>
            <person name="Rodriguez-Brito S."/>
            <person name="Sakthikumar S."/>
            <person name="Salem-Izacc S.M."/>
            <person name="Sykes S.M."/>
            <person name="Teixeira M.M."/>
            <person name="Vallejo M.C."/>
            <person name="Walter M.E."/>
            <person name="Yandava C."/>
            <person name="Young S."/>
            <person name="Zeng Q."/>
            <person name="Zucker J."/>
            <person name="Felipe M.S."/>
            <person name="Goldman G.H."/>
            <person name="Haas B.J."/>
            <person name="McEwen J.G."/>
            <person name="Nino-Vega G."/>
            <person name="Puccia R."/>
            <person name="San-Blas G."/>
            <person name="Soares C.M."/>
            <person name="Birren B.W."/>
            <person name="Cuomo C.A."/>
        </authorList>
    </citation>
    <scope>NUCLEOTIDE SEQUENCE [LARGE SCALE GENOMIC DNA]</scope>
    <source>
        <strain evidence="2">ATCC MYA-826 / Pb01</strain>
    </source>
</reference>
<dbReference type="STRING" id="502779.C1H035"/>
<dbReference type="OMA" id="MEKGWEV"/>
<dbReference type="KEGG" id="pbl:PAAG_04129"/>
<dbReference type="AlphaFoldDB" id="C1H035"/>
<name>C1H035_PARBA</name>
<dbReference type="Proteomes" id="UP000002059">
    <property type="component" value="Partially assembled WGS sequence"/>
</dbReference>
<dbReference type="OrthoDB" id="5043642at2759"/>
<dbReference type="eggNOG" id="ENOG502QW40">
    <property type="taxonomic scope" value="Eukaryota"/>
</dbReference>
<gene>
    <name evidence="1" type="ORF">PAAG_04129</name>
</gene>
<organism evidence="1 2">
    <name type="scientific">Paracoccidioides lutzii (strain ATCC MYA-826 / Pb01)</name>
    <name type="common">Paracoccidioides brasiliensis</name>
    <dbReference type="NCBI Taxonomy" id="502779"/>
    <lineage>
        <taxon>Eukaryota</taxon>
        <taxon>Fungi</taxon>
        <taxon>Dikarya</taxon>
        <taxon>Ascomycota</taxon>
        <taxon>Pezizomycotina</taxon>
        <taxon>Eurotiomycetes</taxon>
        <taxon>Eurotiomycetidae</taxon>
        <taxon>Onygenales</taxon>
        <taxon>Ajellomycetaceae</taxon>
        <taxon>Paracoccidioides</taxon>
    </lineage>
</organism>